<name>A0A1B7HSU8_9ENTR</name>
<keyword evidence="12" id="KW-1185">Reference proteome</keyword>
<dbReference type="Pfam" id="PF01203">
    <property type="entry name" value="T2SSN"/>
    <property type="match status" value="1"/>
</dbReference>
<evidence type="ECO:0000256" key="1">
    <source>
        <dbReference type="ARBA" id="ARBA00004533"/>
    </source>
</evidence>
<evidence type="ECO:0000256" key="9">
    <source>
        <dbReference type="ARBA" id="ARBA00023136"/>
    </source>
</evidence>
<keyword evidence="4" id="KW-0813">Transport</keyword>
<keyword evidence="6" id="KW-0997">Cell inner membrane</keyword>
<evidence type="ECO:0000313" key="11">
    <source>
        <dbReference type="EMBL" id="OAT18731.1"/>
    </source>
</evidence>
<dbReference type="GO" id="GO:0015627">
    <property type="term" value="C:type II protein secretion system complex"/>
    <property type="evidence" value="ECO:0007669"/>
    <property type="project" value="InterPro"/>
</dbReference>
<dbReference type="InterPro" id="IPR022792">
    <property type="entry name" value="T2SS_protein-GspN"/>
</dbReference>
<accession>A0A1B7HSU8</accession>
<dbReference type="AlphaFoldDB" id="A0A1B7HSU8"/>
<evidence type="ECO:0000256" key="3">
    <source>
        <dbReference type="ARBA" id="ARBA00021563"/>
    </source>
</evidence>
<dbReference type="EMBL" id="LXEO01000017">
    <property type="protein sequence ID" value="OAT18731.1"/>
    <property type="molecule type" value="Genomic_DNA"/>
</dbReference>
<keyword evidence="5" id="KW-1003">Cell membrane</keyword>
<organism evidence="11 12">
    <name type="scientific">Buttiauxella noackiae ATCC 51607</name>
    <dbReference type="NCBI Taxonomy" id="1354255"/>
    <lineage>
        <taxon>Bacteria</taxon>
        <taxon>Pseudomonadati</taxon>
        <taxon>Pseudomonadota</taxon>
        <taxon>Gammaproteobacteria</taxon>
        <taxon>Enterobacterales</taxon>
        <taxon>Enterobacteriaceae</taxon>
        <taxon>Buttiauxella</taxon>
    </lineage>
</organism>
<keyword evidence="9" id="KW-0472">Membrane</keyword>
<gene>
    <name evidence="11" type="ORF">M979_1555</name>
</gene>
<evidence type="ECO:0000256" key="2">
    <source>
        <dbReference type="ARBA" id="ARBA00007208"/>
    </source>
</evidence>
<evidence type="ECO:0000313" key="12">
    <source>
        <dbReference type="Proteomes" id="UP000078286"/>
    </source>
</evidence>
<protein>
    <recommendedName>
        <fullName evidence="3">Type II secretion system protein N</fullName>
    </recommendedName>
    <alternativeName>
        <fullName evidence="10">General secretion pathway protein N</fullName>
    </alternativeName>
</protein>
<reference evidence="11 12" key="1">
    <citation type="submission" date="2016-04" db="EMBL/GenBank/DDBJ databases">
        <title>ATOL: Assembling a taxonomically balanced genome-scale reconstruction of the evolutionary history of the Enterobacteriaceae.</title>
        <authorList>
            <person name="Plunkett G.III."/>
            <person name="Neeno-Eckwall E.C."/>
            <person name="Glasner J.D."/>
            <person name="Perna N.T."/>
        </authorList>
    </citation>
    <scope>NUCLEOTIDE SEQUENCE [LARGE SCALE GENOMIC DNA]</scope>
    <source>
        <strain evidence="11 12">ATCC 51607</strain>
    </source>
</reference>
<dbReference type="PATRIC" id="fig|1354255.3.peg.1603"/>
<dbReference type="RefSeq" id="WP_064554350.1">
    <property type="nucleotide sequence ID" value="NZ_LXEO01000017.1"/>
</dbReference>
<dbReference type="Proteomes" id="UP000078286">
    <property type="component" value="Unassembled WGS sequence"/>
</dbReference>
<evidence type="ECO:0000256" key="8">
    <source>
        <dbReference type="ARBA" id="ARBA00022927"/>
    </source>
</evidence>
<evidence type="ECO:0000256" key="6">
    <source>
        <dbReference type="ARBA" id="ARBA00022519"/>
    </source>
</evidence>
<proteinExistence type="inferred from homology"/>
<dbReference type="GO" id="GO:0005886">
    <property type="term" value="C:plasma membrane"/>
    <property type="evidence" value="ECO:0007669"/>
    <property type="project" value="UniProtKB-SubCell"/>
</dbReference>
<sequence length="246" mass="26921">MKRQYLLLPLVLGYLLGLLLMIPARFVIDWLPLSSGVSLQGVSGTLWQGQVQTLALGKQQVGPISWNWRSTALLEGKIAADIALADPRIVNGRGIIGWNGEWSIQEATLRFPAAVLGNAMSLSAKLGGEVSAHLTQLRFTPRNCIEALADVRWSNGNLVDIAATVNTGDTHLRIKCVNQQWLADITQTSEQLHSKGQLRLQGEQQYRLQGEVTPGATFPPALLMLLAQSAGHESQGRYTFETSGRW</sequence>
<evidence type="ECO:0000256" key="7">
    <source>
        <dbReference type="ARBA" id="ARBA00022692"/>
    </source>
</evidence>
<dbReference type="GO" id="GO:0015628">
    <property type="term" value="P:protein secretion by the type II secretion system"/>
    <property type="evidence" value="ECO:0007669"/>
    <property type="project" value="InterPro"/>
</dbReference>
<comment type="subcellular location">
    <subcellularLocation>
        <location evidence="1">Cell inner membrane</location>
    </subcellularLocation>
</comment>
<keyword evidence="8" id="KW-0653">Protein transport</keyword>
<evidence type="ECO:0000256" key="4">
    <source>
        <dbReference type="ARBA" id="ARBA00022448"/>
    </source>
</evidence>
<evidence type="ECO:0000256" key="5">
    <source>
        <dbReference type="ARBA" id="ARBA00022475"/>
    </source>
</evidence>
<keyword evidence="7" id="KW-0812">Transmembrane</keyword>
<comment type="caution">
    <text evidence="11">The sequence shown here is derived from an EMBL/GenBank/DDBJ whole genome shotgun (WGS) entry which is preliminary data.</text>
</comment>
<comment type="similarity">
    <text evidence="2">Belongs to the GSP N family.</text>
</comment>
<evidence type="ECO:0000256" key="10">
    <source>
        <dbReference type="ARBA" id="ARBA00030772"/>
    </source>
</evidence>